<reference evidence="5 6" key="1">
    <citation type="journal article" date="2010" name="Nature">
        <title>Genome sequencing and analysis of the model grass Brachypodium distachyon.</title>
        <authorList>
            <consortium name="International Brachypodium Initiative"/>
        </authorList>
    </citation>
    <scope>NUCLEOTIDE SEQUENCE [LARGE SCALE GENOMIC DNA]</scope>
    <source>
        <strain evidence="5 6">Bd21</strain>
    </source>
</reference>
<dbReference type="AlphaFoldDB" id="A0A0Q3RKE8"/>
<keyword evidence="7" id="KW-1185">Reference proteome</keyword>
<evidence type="ECO:0000256" key="1">
    <source>
        <dbReference type="ARBA" id="ARBA00004906"/>
    </source>
</evidence>
<evidence type="ECO:0000313" key="7">
    <source>
        <dbReference type="Proteomes" id="UP000008810"/>
    </source>
</evidence>
<dbReference type="SUPFAM" id="SSF54695">
    <property type="entry name" value="POZ domain"/>
    <property type="match status" value="1"/>
</dbReference>
<dbReference type="Pfam" id="PF24570">
    <property type="entry name" value="BACK_BPM_SPOP"/>
    <property type="match status" value="1"/>
</dbReference>
<comment type="pathway">
    <text evidence="1">Protein modification; protein ubiquitination.</text>
</comment>
<dbReference type="InterPro" id="IPR000210">
    <property type="entry name" value="BTB/POZ_dom"/>
</dbReference>
<dbReference type="EnsemblPlants" id="KQK13490">
    <property type="protein sequence ID" value="KQK13490"/>
    <property type="gene ID" value="BRADI_1g10475v3"/>
</dbReference>
<dbReference type="InterPro" id="IPR011333">
    <property type="entry name" value="SKP1/BTB/POZ_sf"/>
</dbReference>
<evidence type="ECO:0000313" key="5">
    <source>
        <dbReference type="EMBL" id="KQK13490.2"/>
    </source>
</evidence>
<dbReference type="PANTHER" id="PTHR26379">
    <property type="entry name" value="BTB/POZ AND MATH DOMAIN-CONTAINING PROTEIN 1"/>
    <property type="match status" value="1"/>
</dbReference>
<dbReference type="OrthoDB" id="657261at2759"/>
<dbReference type="CDD" id="cd00121">
    <property type="entry name" value="MATH"/>
    <property type="match status" value="1"/>
</dbReference>
<accession>A0A0Q3RKE8</accession>
<comment type="similarity">
    <text evidence="2">Belongs to the Tdpoz family.</text>
</comment>
<dbReference type="Gene3D" id="2.60.210.10">
    <property type="entry name" value="Apoptosis, Tumor Necrosis Factor Receptor Associated Protein 2, Chain A"/>
    <property type="match status" value="1"/>
</dbReference>
<dbReference type="GO" id="GO:0016567">
    <property type="term" value="P:protein ubiquitination"/>
    <property type="evidence" value="ECO:0007669"/>
    <property type="project" value="InterPro"/>
</dbReference>
<dbReference type="PANTHER" id="PTHR26379:SF483">
    <property type="entry name" value="OS11G0619800 PROTEIN"/>
    <property type="match status" value="1"/>
</dbReference>
<name>A0A0Q3RKE8_BRADI</name>
<gene>
    <name evidence="5" type="ORF">BRADI_1g10475v3</name>
</gene>
<dbReference type="InParanoid" id="A0A0Q3RKE8"/>
<dbReference type="SMART" id="SM00061">
    <property type="entry name" value="MATH"/>
    <property type="match status" value="1"/>
</dbReference>
<proteinExistence type="inferred from homology"/>
<dbReference type="PROSITE" id="PS50097">
    <property type="entry name" value="BTB"/>
    <property type="match status" value="1"/>
</dbReference>
<dbReference type="EMBL" id="CM000880">
    <property type="protein sequence ID" value="KQK13490.2"/>
    <property type="molecule type" value="Genomic_DNA"/>
</dbReference>
<evidence type="ECO:0000256" key="2">
    <source>
        <dbReference type="ARBA" id="ARBA00010846"/>
    </source>
</evidence>
<dbReference type="Pfam" id="PF00651">
    <property type="entry name" value="BTB"/>
    <property type="match status" value="1"/>
</dbReference>
<dbReference type="SUPFAM" id="SSF49599">
    <property type="entry name" value="TRAF domain-like"/>
    <property type="match status" value="1"/>
</dbReference>
<evidence type="ECO:0000259" key="3">
    <source>
        <dbReference type="PROSITE" id="PS50097"/>
    </source>
</evidence>
<dbReference type="InterPro" id="IPR008974">
    <property type="entry name" value="TRAF-like"/>
</dbReference>
<dbReference type="Gene3D" id="1.25.40.420">
    <property type="match status" value="1"/>
</dbReference>
<evidence type="ECO:0000313" key="6">
    <source>
        <dbReference type="EnsemblPlants" id="KQK13490"/>
    </source>
</evidence>
<evidence type="ECO:0000259" key="4">
    <source>
        <dbReference type="PROSITE" id="PS50144"/>
    </source>
</evidence>
<reference evidence="6" key="3">
    <citation type="submission" date="2018-08" db="UniProtKB">
        <authorList>
            <consortium name="EnsemblPlants"/>
        </authorList>
    </citation>
    <scope>IDENTIFICATION</scope>
    <source>
        <strain evidence="6">cv. Bd21</strain>
    </source>
</reference>
<evidence type="ECO:0008006" key="8">
    <source>
        <dbReference type="Google" id="ProtNLM"/>
    </source>
</evidence>
<dbReference type="Pfam" id="PF22486">
    <property type="entry name" value="MATH_2"/>
    <property type="match status" value="1"/>
</dbReference>
<dbReference type="InterPro" id="IPR002083">
    <property type="entry name" value="MATH/TRAF_dom"/>
</dbReference>
<dbReference type="InterPro" id="IPR045005">
    <property type="entry name" value="BPM1-6"/>
</dbReference>
<reference evidence="5" key="2">
    <citation type="submission" date="2017-06" db="EMBL/GenBank/DDBJ databases">
        <title>WGS assembly of Brachypodium distachyon.</title>
        <authorList>
            <consortium name="The International Brachypodium Initiative"/>
            <person name="Lucas S."/>
            <person name="Harmon-Smith M."/>
            <person name="Lail K."/>
            <person name="Tice H."/>
            <person name="Grimwood J."/>
            <person name="Bruce D."/>
            <person name="Barry K."/>
            <person name="Shu S."/>
            <person name="Lindquist E."/>
            <person name="Wang M."/>
            <person name="Pitluck S."/>
            <person name="Vogel J.P."/>
            <person name="Garvin D.F."/>
            <person name="Mockler T.C."/>
            <person name="Schmutz J."/>
            <person name="Rokhsar D."/>
            <person name="Bevan M.W."/>
        </authorList>
    </citation>
    <scope>NUCLEOTIDE SEQUENCE</scope>
    <source>
        <strain evidence="5">Bd21</strain>
    </source>
</reference>
<dbReference type="SMART" id="SM00225">
    <property type="entry name" value="BTB"/>
    <property type="match status" value="1"/>
</dbReference>
<dbReference type="Proteomes" id="UP000008810">
    <property type="component" value="Chromosome 1"/>
</dbReference>
<dbReference type="Gramene" id="KQK13490">
    <property type="protein sequence ID" value="KQK13490"/>
    <property type="gene ID" value="BRADI_1g10475v3"/>
</dbReference>
<organism evidence="5">
    <name type="scientific">Brachypodium distachyon</name>
    <name type="common">Purple false brome</name>
    <name type="synonym">Trachynia distachya</name>
    <dbReference type="NCBI Taxonomy" id="15368"/>
    <lineage>
        <taxon>Eukaryota</taxon>
        <taxon>Viridiplantae</taxon>
        <taxon>Streptophyta</taxon>
        <taxon>Embryophyta</taxon>
        <taxon>Tracheophyta</taxon>
        <taxon>Spermatophyta</taxon>
        <taxon>Magnoliopsida</taxon>
        <taxon>Liliopsida</taxon>
        <taxon>Poales</taxon>
        <taxon>Poaceae</taxon>
        <taxon>BOP clade</taxon>
        <taxon>Pooideae</taxon>
        <taxon>Stipodae</taxon>
        <taxon>Brachypodieae</taxon>
        <taxon>Brachypodium</taxon>
    </lineage>
</organism>
<dbReference type="PROSITE" id="PS50144">
    <property type="entry name" value="MATH"/>
    <property type="match status" value="1"/>
</dbReference>
<dbReference type="Gene3D" id="3.30.710.10">
    <property type="entry name" value="Potassium Channel Kv1.1, Chain A"/>
    <property type="match status" value="1"/>
</dbReference>
<dbReference type="InterPro" id="IPR056423">
    <property type="entry name" value="BACK_BPM_SPOP"/>
</dbReference>
<sequence>MAMSSPPPSQVVGGGDEAPWQTASAIVARPLPVSGSHVLKIDGYSRTKGLGNGKSIKSETFAVGRQRWFLRYYPDGYAAADAGCISIYLYHDRADNVDSVSARLKISLLDQDARRTCFVFSANSGPWGCARLISRKDLEESLYLKNDAFSVRCEITVPREVFTEPTSLLVAAPPSDMHLDFGRLLASGETFAAHRCVLAARSSVFMAELLGPMKEETTDDAPVLLIRDMEAHVFRDMLHFVYTDGLPAFEDGELVVMAQHLLVAADRYNLERLKLVCLEKLCNNMDASTAATTLPLAEQHSCRGIKVMFKFLSCPGNVLKAVVANDGFEHVRGSCPSVLKELVARLAP</sequence>
<feature type="domain" description="MATH" evidence="4">
    <location>
        <begin position="34"/>
        <end position="155"/>
    </location>
</feature>
<feature type="domain" description="BTB" evidence="3">
    <location>
        <begin position="175"/>
        <end position="250"/>
    </location>
</feature>
<protein>
    <recommendedName>
        <fullName evidence="8">BTB domain-containing protein</fullName>
    </recommendedName>
</protein>